<feature type="non-terminal residue" evidence="7">
    <location>
        <position position="1"/>
    </location>
</feature>
<dbReference type="STRING" id="667725.A0A0L0FU94"/>
<dbReference type="RefSeq" id="XP_014154322.1">
    <property type="nucleotide sequence ID" value="XM_014298847.1"/>
</dbReference>
<dbReference type="GeneID" id="25907731"/>
<accession>A0A0L0FU94</accession>
<evidence type="ECO:0000256" key="2">
    <source>
        <dbReference type="ARBA" id="ARBA00022490"/>
    </source>
</evidence>
<dbReference type="PANTHER" id="PTHR22706:SF1">
    <property type="entry name" value="ASSEMBLY FACTOR FOR SPINDLE MICROTUBULES"/>
    <property type="match status" value="1"/>
</dbReference>
<feature type="domain" description="Abnormal spindle-like microcephaly-associated protein ASH" evidence="6">
    <location>
        <begin position="2"/>
        <end position="95"/>
    </location>
</feature>
<evidence type="ECO:0000313" key="7">
    <source>
        <dbReference type="EMBL" id="KNC80420.1"/>
    </source>
</evidence>
<dbReference type="GO" id="GO:0000922">
    <property type="term" value="C:spindle pole"/>
    <property type="evidence" value="ECO:0007669"/>
    <property type="project" value="TreeGrafter"/>
</dbReference>
<dbReference type="Pfam" id="PF15780">
    <property type="entry name" value="ASH"/>
    <property type="match status" value="1"/>
</dbReference>
<evidence type="ECO:0000256" key="4">
    <source>
        <dbReference type="ARBA" id="ARBA00023054"/>
    </source>
</evidence>
<dbReference type="SUPFAM" id="SSF47576">
    <property type="entry name" value="Calponin-homology domain, CH-domain"/>
    <property type="match status" value="1"/>
</dbReference>
<dbReference type="GO" id="GO:0005516">
    <property type="term" value="F:calmodulin binding"/>
    <property type="evidence" value="ECO:0007669"/>
    <property type="project" value="UniProtKB-KW"/>
</dbReference>
<keyword evidence="8" id="KW-1185">Reference proteome</keyword>
<organism evidence="7 8">
    <name type="scientific">Sphaeroforma arctica JP610</name>
    <dbReference type="NCBI Taxonomy" id="667725"/>
    <lineage>
        <taxon>Eukaryota</taxon>
        <taxon>Ichthyosporea</taxon>
        <taxon>Ichthyophonida</taxon>
        <taxon>Sphaeroforma</taxon>
    </lineage>
</organism>
<dbReference type="OrthoDB" id="2148418at2759"/>
<dbReference type="InterPro" id="IPR031549">
    <property type="entry name" value="ASH"/>
</dbReference>
<sequence length="518" mass="57679">EFGPTPWIDFGLVNVGGRYSRDLAVHNSSSVPATLTIENISHNRGLGIDGVERSALEHFHLEVSEGGSTTITLSWQPAQLGTLRESIEWKCNGTYRLYTVLSAECSGEVDRFSRAGRRRDGSGMGGVKRILSQADMVGVDETRRAKEKRRRYLDTPEYLHSTEQDEELWGAFESAQFTNWLNFYLAPTTGMPVTPNSSPKRPSEGSHTRASNGLISPPYRSSGQAAPYRALDQIHAESKQVRALQAVARTDNWYKQARSCIGTLLANATMMLRPDTASCFDVHAPVDAMYTTTHTHLTGEIVDMLCSVYTSEWLCRALQVVVGRPVLAGKCVYKQFPAILSRYLKLYVQCVFCRPHQTPCRALGKLLRVIFLLDRAGASGRRVRGQTATVFRKKGQIKSTTGILRLLANTLLYGQGDIIRQIRILGVEPTYTQTPLDEYRFLVDNTHTQLRDGVRIARLCEALFGSNDILQQCQYPADTDEEKCENVTIALQELCKHIPGLLNLPNCSVISAMDIVMG</sequence>
<dbReference type="GO" id="GO:0000278">
    <property type="term" value="P:mitotic cell cycle"/>
    <property type="evidence" value="ECO:0007669"/>
    <property type="project" value="TreeGrafter"/>
</dbReference>
<dbReference type="EMBL" id="KQ242154">
    <property type="protein sequence ID" value="KNC80420.1"/>
    <property type="molecule type" value="Genomic_DNA"/>
</dbReference>
<name>A0A0L0FU94_9EUKA</name>
<evidence type="ECO:0000259" key="6">
    <source>
        <dbReference type="Pfam" id="PF15780"/>
    </source>
</evidence>
<feature type="region of interest" description="Disordered" evidence="5">
    <location>
        <begin position="192"/>
        <end position="219"/>
    </location>
</feature>
<reference evidence="7 8" key="1">
    <citation type="submission" date="2011-02" db="EMBL/GenBank/DDBJ databases">
        <title>The Genome Sequence of Sphaeroforma arctica JP610.</title>
        <authorList>
            <consortium name="The Broad Institute Genome Sequencing Platform"/>
            <person name="Russ C."/>
            <person name="Cuomo C."/>
            <person name="Young S.K."/>
            <person name="Zeng Q."/>
            <person name="Gargeya S."/>
            <person name="Alvarado L."/>
            <person name="Berlin A."/>
            <person name="Chapman S.B."/>
            <person name="Chen Z."/>
            <person name="Freedman E."/>
            <person name="Gellesch M."/>
            <person name="Goldberg J."/>
            <person name="Griggs A."/>
            <person name="Gujja S."/>
            <person name="Heilman E."/>
            <person name="Heiman D."/>
            <person name="Howarth C."/>
            <person name="Mehta T."/>
            <person name="Neiman D."/>
            <person name="Pearson M."/>
            <person name="Roberts A."/>
            <person name="Saif S."/>
            <person name="Shea T."/>
            <person name="Shenoy N."/>
            <person name="Sisk P."/>
            <person name="Stolte C."/>
            <person name="Sykes S."/>
            <person name="White J."/>
            <person name="Yandava C."/>
            <person name="Burger G."/>
            <person name="Gray M.W."/>
            <person name="Holland P.W.H."/>
            <person name="King N."/>
            <person name="Lang F.B.F."/>
            <person name="Roger A.J."/>
            <person name="Ruiz-Trillo I."/>
            <person name="Haas B."/>
            <person name="Nusbaum C."/>
            <person name="Birren B."/>
        </authorList>
    </citation>
    <scope>NUCLEOTIDE SEQUENCE [LARGE SCALE GENOMIC DNA]</scope>
    <source>
        <strain evidence="7 8">JP610</strain>
    </source>
</reference>
<dbReference type="Gene3D" id="2.60.40.10">
    <property type="entry name" value="Immunoglobulins"/>
    <property type="match status" value="1"/>
</dbReference>
<dbReference type="GO" id="GO:0007051">
    <property type="term" value="P:spindle organization"/>
    <property type="evidence" value="ECO:0007669"/>
    <property type="project" value="TreeGrafter"/>
</dbReference>
<proteinExistence type="predicted"/>
<evidence type="ECO:0000256" key="5">
    <source>
        <dbReference type="SAM" id="MobiDB-lite"/>
    </source>
</evidence>
<protein>
    <recommendedName>
        <fullName evidence="6">Abnormal spindle-like microcephaly-associated protein ASH domain-containing protein</fullName>
    </recommendedName>
</protein>
<dbReference type="PANTHER" id="PTHR22706">
    <property type="entry name" value="ASSEMBLY FACTOR FOR SPINDLE MICROTUBULES"/>
    <property type="match status" value="1"/>
</dbReference>
<dbReference type="AlphaFoldDB" id="A0A0L0FU94"/>
<dbReference type="Proteomes" id="UP000054560">
    <property type="component" value="Unassembled WGS sequence"/>
</dbReference>
<gene>
    <name evidence="7" type="ORF">SARC_07227</name>
</gene>
<evidence type="ECO:0000256" key="3">
    <source>
        <dbReference type="ARBA" id="ARBA00022860"/>
    </source>
</evidence>
<dbReference type="InterPro" id="IPR036872">
    <property type="entry name" value="CH_dom_sf"/>
</dbReference>
<dbReference type="InterPro" id="IPR051185">
    <property type="entry name" value="ASPM"/>
</dbReference>
<dbReference type="Gene3D" id="1.10.418.10">
    <property type="entry name" value="Calponin-like domain"/>
    <property type="match status" value="1"/>
</dbReference>
<keyword evidence="4" id="KW-0175">Coiled coil</keyword>
<dbReference type="GO" id="GO:0051295">
    <property type="term" value="P:establishment of meiotic spindle localization"/>
    <property type="evidence" value="ECO:0007669"/>
    <property type="project" value="TreeGrafter"/>
</dbReference>
<evidence type="ECO:0000313" key="8">
    <source>
        <dbReference type="Proteomes" id="UP000054560"/>
    </source>
</evidence>
<evidence type="ECO:0000256" key="1">
    <source>
        <dbReference type="ARBA" id="ARBA00004496"/>
    </source>
</evidence>
<feature type="compositionally biased region" description="Polar residues" evidence="5">
    <location>
        <begin position="208"/>
        <end position="219"/>
    </location>
</feature>
<comment type="subcellular location">
    <subcellularLocation>
        <location evidence="1">Cytoplasm</location>
    </subcellularLocation>
</comment>
<keyword evidence="2" id="KW-0963">Cytoplasm</keyword>
<dbReference type="eggNOG" id="KOG0165">
    <property type="taxonomic scope" value="Eukaryota"/>
</dbReference>
<dbReference type="InterPro" id="IPR013783">
    <property type="entry name" value="Ig-like_fold"/>
</dbReference>
<dbReference type="GO" id="GO:0005737">
    <property type="term" value="C:cytoplasm"/>
    <property type="evidence" value="ECO:0007669"/>
    <property type="project" value="UniProtKB-SubCell"/>
</dbReference>
<keyword evidence="3" id="KW-0112">Calmodulin-binding</keyword>